<feature type="non-terminal residue" evidence="1">
    <location>
        <position position="1"/>
    </location>
</feature>
<protein>
    <submittedName>
        <fullName evidence="1">Uncharacterized protein</fullName>
    </submittedName>
</protein>
<accession>A0A6J4RLP5</accession>
<name>A0A6J4RLP5_9ACTN</name>
<dbReference type="AlphaFoldDB" id="A0A6J4RLP5"/>
<evidence type="ECO:0000313" key="1">
    <source>
        <dbReference type="EMBL" id="CAA9472243.1"/>
    </source>
</evidence>
<organism evidence="1">
    <name type="scientific">uncultured Rubrobacteraceae bacterium</name>
    <dbReference type="NCBI Taxonomy" id="349277"/>
    <lineage>
        <taxon>Bacteria</taxon>
        <taxon>Bacillati</taxon>
        <taxon>Actinomycetota</taxon>
        <taxon>Rubrobacteria</taxon>
        <taxon>Rubrobacterales</taxon>
        <taxon>Rubrobacteraceae</taxon>
        <taxon>environmental samples</taxon>
    </lineage>
</organism>
<proteinExistence type="predicted"/>
<reference evidence="1" key="1">
    <citation type="submission" date="2020-02" db="EMBL/GenBank/DDBJ databases">
        <authorList>
            <person name="Meier V. D."/>
        </authorList>
    </citation>
    <scope>NUCLEOTIDE SEQUENCE</scope>
    <source>
        <strain evidence="1">AVDCRST_MAG25</strain>
    </source>
</reference>
<dbReference type="EMBL" id="CADCVI010000133">
    <property type="protein sequence ID" value="CAA9472243.1"/>
    <property type="molecule type" value="Genomic_DNA"/>
</dbReference>
<gene>
    <name evidence="1" type="ORF">AVDCRST_MAG25-2127</name>
</gene>
<feature type="non-terminal residue" evidence="1">
    <location>
        <position position="48"/>
    </location>
</feature>
<sequence>CHPGASGQVPRCIRLGWRSWSGVPPRQRSPGAPGWGTGRPSVAEIALL</sequence>